<name>A0A9J6PG42_9PROT</name>
<evidence type="ECO:0000259" key="1">
    <source>
        <dbReference type="Pfam" id="PF13336"/>
    </source>
</evidence>
<keyword evidence="3" id="KW-1185">Reference proteome</keyword>
<dbReference type="AlphaFoldDB" id="A0A9J6PG42"/>
<dbReference type="Gene3D" id="3.40.1080.20">
    <property type="entry name" value="Acetyl-CoA hydrolase/transferase C-terminal domain"/>
    <property type="match status" value="1"/>
</dbReference>
<proteinExistence type="predicted"/>
<protein>
    <submittedName>
        <fullName evidence="2">4-hydroxybutyrate CoA-transferase</fullName>
    </submittedName>
</protein>
<dbReference type="InterPro" id="IPR026888">
    <property type="entry name" value="AcetylCoA_hyd_C"/>
</dbReference>
<dbReference type="Gene3D" id="3.40.1080.10">
    <property type="entry name" value="Glutaconate Coenzyme A-transferase"/>
    <property type="match status" value="1"/>
</dbReference>
<gene>
    <name evidence="2" type="ORF">NJQ99_10160</name>
</gene>
<dbReference type="Pfam" id="PF13336">
    <property type="entry name" value="AcetylCoA_hyd_C"/>
    <property type="match status" value="1"/>
</dbReference>
<dbReference type="InterPro" id="IPR037171">
    <property type="entry name" value="NagB/RpiA_transferase-like"/>
</dbReference>
<dbReference type="InterPro" id="IPR038460">
    <property type="entry name" value="AcetylCoA_hyd_C_sf"/>
</dbReference>
<dbReference type="PANTHER" id="PTHR21432">
    <property type="entry name" value="ACETYL-COA HYDROLASE-RELATED"/>
    <property type="match status" value="1"/>
</dbReference>
<evidence type="ECO:0000313" key="2">
    <source>
        <dbReference type="EMBL" id="MCP1336771.1"/>
    </source>
</evidence>
<accession>A0A9J6PG42</accession>
<dbReference type="SUPFAM" id="SSF100950">
    <property type="entry name" value="NagB/RpiA/CoA transferase-like"/>
    <property type="match status" value="2"/>
</dbReference>
<dbReference type="EMBL" id="JAMZFT010000002">
    <property type="protein sequence ID" value="MCP1336771.1"/>
    <property type="molecule type" value="Genomic_DNA"/>
</dbReference>
<dbReference type="Proteomes" id="UP001055804">
    <property type="component" value="Unassembled WGS sequence"/>
</dbReference>
<organism evidence="2 3">
    <name type="scientific">Futiania mangrovi</name>
    <dbReference type="NCBI Taxonomy" id="2959716"/>
    <lineage>
        <taxon>Bacteria</taxon>
        <taxon>Pseudomonadati</taxon>
        <taxon>Pseudomonadota</taxon>
        <taxon>Alphaproteobacteria</taxon>
        <taxon>Futianiales</taxon>
        <taxon>Futianiaceae</taxon>
        <taxon>Futiania</taxon>
    </lineage>
</organism>
<comment type="caution">
    <text evidence="2">The sequence shown here is derived from an EMBL/GenBank/DDBJ whole genome shotgun (WGS) entry which is preliminary data.</text>
</comment>
<dbReference type="GO" id="GO:0006083">
    <property type="term" value="P:acetate metabolic process"/>
    <property type="evidence" value="ECO:0007669"/>
    <property type="project" value="InterPro"/>
</dbReference>
<evidence type="ECO:0000313" key="3">
    <source>
        <dbReference type="Proteomes" id="UP001055804"/>
    </source>
</evidence>
<reference evidence="2" key="1">
    <citation type="submission" date="2022-06" db="EMBL/GenBank/DDBJ databases">
        <title>Isolation and Genomics of Futiania mangrovii gen. nov., sp. nov., a Rare and Metabolically-versatile member in the Class Alphaproteobacteria.</title>
        <authorList>
            <person name="Liu L."/>
            <person name="Huang W.-C."/>
            <person name="Pan J."/>
            <person name="Li J."/>
            <person name="Huang Y."/>
            <person name="Du H."/>
            <person name="Liu Y."/>
            <person name="Li M."/>
        </authorList>
    </citation>
    <scope>NUCLEOTIDE SEQUENCE</scope>
    <source>
        <strain evidence="2">FT118</strain>
    </source>
</reference>
<feature type="domain" description="Acetyl-CoA hydrolase/transferase C-terminal" evidence="1">
    <location>
        <begin position="265"/>
        <end position="415"/>
    </location>
</feature>
<dbReference type="Gene3D" id="3.30.750.70">
    <property type="entry name" value="4-hydroxybutyrate coenzyme like domains"/>
    <property type="match status" value="1"/>
</dbReference>
<dbReference type="RefSeq" id="WP_269332717.1">
    <property type="nucleotide sequence ID" value="NZ_JAMZFT010000002.1"/>
</dbReference>
<dbReference type="GO" id="GO:0008775">
    <property type="term" value="F:acetate CoA-transferase activity"/>
    <property type="evidence" value="ECO:0007669"/>
    <property type="project" value="InterPro"/>
</dbReference>
<dbReference type="PANTHER" id="PTHR21432:SF20">
    <property type="entry name" value="ACETYL-COA HYDROLASE"/>
    <property type="match status" value="1"/>
</dbReference>
<dbReference type="InterPro" id="IPR046433">
    <property type="entry name" value="ActCoA_hydro"/>
</dbReference>
<sequence>MATLTDISAVDLRGLVKPGDRVIVGQGAAEARTLTRALVAQRHHVGRFEVFLGVVFSDSFPPDGTDGIDFTGYGAFAKSVALSRAGRLDPLPMPYSRLYDAFADGRLRPDVVLLQVAPGRDGRRESLSLAHDYTVAAARNARTVILEVNEDAPWTHGAELPEDLRVDLRVRAEMPPLDFGGSTVDETSAKIGAFVADLVPEGATVQIGIGAIPDAVLASLKGHRDLGIHSGVMNDKILDLIEAGVVTNAQKGRDAGVTVANVLFGTKRLRDFAHDNRALWVAPPPVTHDAGVLASLNRLVAINSAIEVDLTGQVNSEIAGGKYVGAIGGQPDFVRGGLASAGGRSVIALPATAKGGTISRIVSQVANVSTPRCDADAIVTEYGIAELDGCTLRERARRMIEIAAPEFREDLARAAHAAFGG</sequence>